<keyword evidence="5" id="KW-0449">Lipoprotein</keyword>
<dbReference type="SUPFAM" id="SSF53850">
    <property type="entry name" value="Periplasmic binding protein-like II"/>
    <property type="match status" value="1"/>
</dbReference>
<feature type="signal peptide" evidence="7">
    <location>
        <begin position="1"/>
        <end position="22"/>
    </location>
</feature>
<evidence type="ECO:0000256" key="5">
    <source>
        <dbReference type="ARBA" id="ARBA00023288"/>
    </source>
</evidence>
<reference evidence="8" key="2">
    <citation type="journal article" date="2021" name="PeerJ">
        <title>Extensive microbial diversity within the chicken gut microbiome revealed by metagenomics and culture.</title>
        <authorList>
            <person name="Gilroy R."/>
            <person name="Ravi A."/>
            <person name="Getino M."/>
            <person name="Pursley I."/>
            <person name="Horton D.L."/>
            <person name="Alikhan N.F."/>
            <person name="Baker D."/>
            <person name="Gharbi K."/>
            <person name="Hall N."/>
            <person name="Watson M."/>
            <person name="Adriaenssens E.M."/>
            <person name="Foster-Nyarko E."/>
            <person name="Jarju S."/>
            <person name="Secka A."/>
            <person name="Antonio M."/>
            <person name="Oren A."/>
            <person name="Chaudhuri R.R."/>
            <person name="La Ragione R."/>
            <person name="Hildebrand F."/>
            <person name="Pallen M.J."/>
        </authorList>
    </citation>
    <scope>NUCLEOTIDE SEQUENCE</scope>
    <source>
        <strain evidence="8">11687</strain>
    </source>
</reference>
<protein>
    <submittedName>
        <fullName evidence="8">Extracellular solute-binding protein</fullName>
    </submittedName>
</protein>
<evidence type="ECO:0000256" key="3">
    <source>
        <dbReference type="ARBA" id="ARBA00023136"/>
    </source>
</evidence>
<organism evidence="8 9">
    <name type="scientific">Candidatus Scatosoma pullistercoris</name>
    <dbReference type="NCBI Taxonomy" id="2840934"/>
    <lineage>
        <taxon>Bacteria</taxon>
        <taxon>Bacillati</taxon>
        <taxon>Bacillota</taxon>
        <taxon>Clostridia</taxon>
        <taxon>Candidatus Scatosoma</taxon>
    </lineage>
</organism>
<evidence type="ECO:0000256" key="4">
    <source>
        <dbReference type="ARBA" id="ARBA00023139"/>
    </source>
</evidence>
<evidence type="ECO:0000256" key="6">
    <source>
        <dbReference type="SAM" id="MobiDB-lite"/>
    </source>
</evidence>
<comment type="caution">
    <text evidence="8">The sequence shown here is derived from an EMBL/GenBank/DDBJ whole genome shotgun (WGS) entry which is preliminary data.</text>
</comment>
<feature type="region of interest" description="Disordered" evidence="6">
    <location>
        <begin position="281"/>
        <end position="303"/>
    </location>
</feature>
<evidence type="ECO:0000256" key="1">
    <source>
        <dbReference type="ARBA" id="ARBA00022475"/>
    </source>
</evidence>
<evidence type="ECO:0000313" key="9">
    <source>
        <dbReference type="Proteomes" id="UP000824081"/>
    </source>
</evidence>
<dbReference type="Pfam" id="PF01547">
    <property type="entry name" value="SBP_bac_1"/>
    <property type="match status" value="1"/>
</dbReference>
<keyword evidence="2 7" id="KW-0732">Signal</keyword>
<dbReference type="AlphaFoldDB" id="A0A9D1MFE6"/>
<evidence type="ECO:0000256" key="7">
    <source>
        <dbReference type="SAM" id="SignalP"/>
    </source>
</evidence>
<dbReference type="PANTHER" id="PTHR43649:SF33">
    <property type="entry name" value="POLYGALACTURONAN_RHAMNOGALACTURONAN-BINDING PROTEIN YTCQ"/>
    <property type="match status" value="1"/>
</dbReference>
<dbReference type="InterPro" id="IPR006059">
    <property type="entry name" value="SBP"/>
</dbReference>
<evidence type="ECO:0000313" key="8">
    <source>
        <dbReference type="EMBL" id="HIU59236.1"/>
    </source>
</evidence>
<sequence length="477" mass="52664">MKKAIRSFSCALALALTAGMFAACGEYKRPDSGNEVTKTDYTINFNLPATTKAEIKVIIPDKETEKKIIDAAIEGFNQKYPLITVTKNYLTIDSYNTTIQRQSQAGSLAEVIWCNSTNYYYLVSNSIALNLDEFYEQGEAAGQFDYDADFTSDFRKSGTFDGVPYAVPRSIDSVVTFYNKDVLTKAGVDLNPETTVVKNGWTWEDFLSVCKQVRAYYVREGKTNFYPLDANLGWEAVSWPIIKSLGGDMINEEGEFALTEEVAGKVYDFVQDLVENDIIPGAGEKNGTSFESAPTPPSEEPSGGLLFQSTTIDHYETMENLKGKFDIVSFPLINGENASIGYGFAGYALNAAAVKDQTKLDAAAAFVNYLISYDGQQKVAKDGGLTLPSGRTDLSAETPDANWHGTYGSRFNVSAYTYGSEYKVTQDFFGYVNPTFSTKLISAMNTYVNSYCIRESKDRAYTMFKGAVEDVFNSVVQ</sequence>
<dbReference type="InterPro" id="IPR050490">
    <property type="entry name" value="Bact_solute-bd_prot1"/>
</dbReference>
<dbReference type="PANTHER" id="PTHR43649">
    <property type="entry name" value="ARABINOSE-BINDING PROTEIN-RELATED"/>
    <property type="match status" value="1"/>
</dbReference>
<dbReference type="Gene3D" id="3.40.190.10">
    <property type="entry name" value="Periplasmic binding protein-like II"/>
    <property type="match status" value="1"/>
</dbReference>
<evidence type="ECO:0000256" key="2">
    <source>
        <dbReference type="ARBA" id="ARBA00022729"/>
    </source>
</evidence>
<dbReference type="EMBL" id="DVMZ01000103">
    <property type="protein sequence ID" value="HIU59236.1"/>
    <property type="molecule type" value="Genomic_DNA"/>
</dbReference>
<gene>
    <name evidence="8" type="ORF">IAC57_03940</name>
</gene>
<keyword evidence="3" id="KW-0472">Membrane</keyword>
<dbReference type="Proteomes" id="UP000824081">
    <property type="component" value="Unassembled WGS sequence"/>
</dbReference>
<name>A0A9D1MFE6_9FIRM</name>
<keyword evidence="4" id="KW-0564">Palmitate</keyword>
<reference evidence="8" key="1">
    <citation type="submission" date="2020-10" db="EMBL/GenBank/DDBJ databases">
        <authorList>
            <person name="Gilroy R."/>
        </authorList>
    </citation>
    <scope>NUCLEOTIDE SEQUENCE</scope>
    <source>
        <strain evidence="8">11687</strain>
    </source>
</reference>
<keyword evidence="1" id="KW-1003">Cell membrane</keyword>
<accession>A0A9D1MFE6</accession>
<proteinExistence type="predicted"/>
<dbReference type="PROSITE" id="PS51257">
    <property type="entry name" value="PROKAR_LIPOPROTEIN"/>
    <property type="match status" value="1"/>
</dbReference>
<feature type="chain" id="PRO_5039115963" evidence="7">
    <location>
        <begin position="23"/>
        <end position="477"/>
    </location>
</feature>